<dbReference type="RefSeq" id="WP_163957027.1">
    <property type="nucleotide sequence ID" value="NZ_BAAAES010000010.1"/>
</dbReference>
<dbReference type="InterPro" id="IPR026881">
    <property type="entry name" value="WYL_dom"/>
</dbReference>
<dbReference type="SUPFAM" id="SSF46785">
    <property type="entry name" value="Winged helix' DNA-binding domain"/>
    <property type="match status" value="1"/>
</dbReference>
<dbReference type="EMBL" id="BAAAES010000010">
    <property type="protein sequence ID" value="GAA0674744.1"/>
    <property type="molecule type" value="Genomic_DNA"/>
</dbReference>
<dbReference type="PROSITE" id="PS52050">
    <property type="entry name" value="WYL"/>
    <property type="match status" value="1"/>
</dbReference>
<comment type="caution">
    <text evidence="3">The sequence shown here is derived from an EMBL/GenBank/DDBJ whole genome shotgun (WGS) entry which is preliminary data.</text>
</comment>
<evidence type="ECO:0000313" key="4">
    <source>
        <dbReference type="Proteomes" id="UP001500238"/>
    </source>
</evidence>
<dbReference type="PANTHER" id="PTHR34580:SF3">
    <property type="entry name" value="PROTEIN PAFB"/>
    <property type="match status" value="1"/>
</dbReference>
<accession>A0ABP3T5D6</accession>
<gene>
    <name evidence="3" type="ORF">GCM10009102_28560</name>
</gene>
<dbReference type="InterPro" id="IPR036388">
    <property type="entry name" value="WH-like_DNA-bd_sf"/>
</dbReference>
<dbReference type="InterPro" id="IPR036390">
    <property type="entry name" value="WH_DNA-bd_sf"/>
</dbReference>
<evidence type="ECO:0000313" key="3">
    <source>
        <dbReference type="EMBL" id="GAA0674744.1"/>
    </source>
</evidence>
<dbReference type="InterPro" id="IPR051534">
    <property type="entry name" value="CBASS_pafABC_assoc_protein"/>
</dbReference>
<proteinExistence type="predicted"/>
<evidence type="ECO:0000259" key="1">
    <source>
        <dbReference type="Pfam" id="PF08279"/>
    </source>
</evidence>
<feature type="domain" description="WYL" evidence="2">
    <location>
        <begin position="142"/>
        <end position="204"/>
    </location>
</feature>
<evidence type="ECO:0000259" key="2">
    <source>
        <dbReference type="Pfam" id="PF13280"/>
    </source>
</evidence>
<dbReference type="Pfam" id="PF13280">
    <property type="entry name" value="WYL"/>
    <property type="match status" value="1"/>
</dbReference>
<feature type="domain" description="Helix-turn-helix type 11" evidence="1">
    <location>
        <begin position="6"/>
        <end position="59"/>
    </location>
</feature>
<dbReference type="Gene3D" id="1.10.10.10">
    <property type="entry name" value="Winged helix-like DNA-binding domain superfamily/Winged helix DNA-binding domain"/>
    <property type="match status" value="1"/>
</dbReference>
<organism evidence="3 4">
    <name type="scientific">Sphingomonas insulae</name>
    <dbReference type="NCBI Taxonomy" id="424800"/>
    <lineage>
        <taxon>Bacteria</taxon>
        <taxon>Pseudomonadati</taxon>
        <taxon>Pseudomonadota</taxon>
        <taxon>Alphaproteobacteria</taxon>
        <taxon>Sphingomonadales</taxon>
        <taxon>Sphingomonadaceae</taxon>
        <taxon>Sphingomonas</taxon>
    </lineage>
</organism>
<reference evidence="4" key="1">
    <citation type="journal article" date="2019" name="Int. J. Syst. Evol. Microbiol.">
        <title>The Global Catalogue of Microorganisms (GCM) 10K type strain sequencing project: providing services to taxonomists for standard genome sequencing and annotation.</title>
        <authorList>
            <consortium name="The Broad Institute Genomics Platform"/>
            <consortium name="The Broad Institute Genome Sequencing Center for Infectious Disease"/>
            <person name="Wu L."/>
            <person name="Ma J."/>
        </authorList>
    </citation>
    <scope>NUCLEOTIDE SEQUENCE [LARGE SCALE GENOMIC DNA]</scope>
    <source>
        <strain evidence="4">JCM 14603</strain>
    </source>
</reference>
<name>A0ABP3T5D6_9SPHN</name>
<dbReference type="InterPro" id="IPR013196">
    <property type="entry name" value="HTH_11"/>
</dbReference>
<dbReference type="Proteomes" id="UP001500238">
    <property type="component" value="Unassembled WGS sequence"/>
</dbReference>
<dbReference type="Pfam" id="PF08279">
    <property type="entry name" value="HTH_11"/>
    <property type="match status" value="1"/>
</dbReference>
<dbReference type="PANTHER" id="PTHR34580">
    <property type="match status" value="1"/>
</dbReference>
<keyword evidence="4" id="KW-1185">Reference proteome</keyword>
<sequence>MRRADRLFEIVQLLRRSATPLTADAIASELETSRRSVYRDIAALMAQRVPIRGEAGIGYVLERGFDMPPLMLTSDEVEAVVLGAQWVLVHADQGLARAAADVLAKVAAVIPEQLRAAIDDPAVITPPAWTERLDAGIDVARLRAWSLQGRKLHIGYADESGRETERTVWPFLVGYMDRCRMLIAWCEMRGDFRMFRTDRLGTVEFLDERYPERRATLRRRWLAMMDRRRAGSAGS</sequence>
<protein>
    <submittedName>
        <fullName evidence="3">YafY family protein</fullName>
    </submittedName>
</protein>